<dbReference type="RefSeq" id="WP_285629846.1">
    <property type="nucleotide sequence ID" value="NZ_BAAAUK010000001.1"/>
</dbReference>
<dbReference type="PANTHER" id="PTHR35339">
    <property type="entry name" value="LINALOOL DEHYDRATASE_ISOMERASE DOMAIN-CONTAINING PROTEIN"/>
    <property type="match status" value="1"/>
</dbReference>
<proteinExistence type="predicted"/>
<evidence type="ECO:0000259" key="1">
    <source>
        <dbReference type="Pfam" id="PF10022"/>
    </source>
</evidence>
<reference evidence="2" key="1">
    <citation type="submission" date="2022-08" db="EMBL/GenBank/DDBJ databases">
        <title>Draft genome sequence of Microbacterium arabinogalactanolyticum JCM 9171.</title>
        <authorList>
            <person name="Fujita K."/>
            <person name="Ishiwata A."/>
            <person name="Fushinobu S."/>
        </authorList>
    </citation>
    <scope>NUCLEOTIDE SEQUENCE</scope>
    <source>
        <strain evidence="2">JCM 9171</strain>
    </source>
</reference>
<comment type="caution">
    <text evidence="2">The sequence shown here is derived from an EMBL/GenBank/DDBJ whole genome shotgun (WGS) entry which is preliminary data.</text>
</comment>
<dbReference type="Pfam" id="PF10022">
    <property type="entry name" value="DUF2264"/>
    <property type="match status" value="1"/>
</dbReference>
<gene>
    <name evidence="2" type="ORF">MIAR_00670</name>
</gene>
<dbReference type="PIRSF" id="PIRSF014753">
    <property type="entry name" value="UCP014753"/>
    <property type="match status" value="1"/>
</dbReference>
<dbReference type="EMBL" id="BRZC01000001">
    <property type="protein sequence ID" value="GLC83479.1"/>
    <property type="molecule type" value="Genomic_DNA"/>
</dbReference>
<evidence type="ECO:0000313" key="2">
    <source>
        <dbReference type="EMBL" id="GLC83479.1"/>
    </source>
</evidence>
<evidence type="ECO:0000313" key="3">
    <source>
        <dbReference type="Proteomes" id="UP001165068"/>
    </source>
</evidence>
<dbReference type="InterPro" id="IPR049349">
    <property type="entry name" value="DUF2264_N"/>
</dbReference>
<dbReference type="PANTHER" id="PTHR35339:SF4">
    <property type="entry name" value="LINALOOL DEHYDRATASE_ISOMERASE DOMAIN-CONTAINING PROTEIN"/>
    <property type="match status" value="1"/>
</dbReference>
<protein>
    <recommendedName>
        <fullName evidence="1">DUF2264 domain-containing protein</fullName>
    </recommendedName>
</protein>
<accession>A0ABQ5NCJ3</accession>
<feature type="domain" description="DUF2264" evidence="1">
    <location>
        <begin position="14"/>
        <end position="366"/>
    </location>
</feature>
<dbReference type="Proteomes" id="UP001165068">
    <property type="component" value="Unassembled WGS sequence"/>
</dbReference>
<sequence>MTAEHDPGRGASDRLLWTETADRWLRAVREHGAEDPAGVVLPGRVTGDGERRESMETIGRSFLLASARIAGSPDGDAEADALIEFYAQAIVDGTDPGHPSAWPRGVTCRTPLTGITNSIVEGANLAFGLYAAGDRFWSRLDDRQQSQVLAWLRHHALREVWQNNWQLFPAMAEAFIRHRGGDARGLHGERNVARVEGWYLGDGWYTDGPSHAVDYYNAWAIHPYLWAWYRMTDRTHTYEGQRHLERLARFVGRMPSFVASDGALVHFGRSLTYRTAALTPLWCAEISGVSPLTPARTRQVATSVLDGFVRHGVGADGQLRLGWYDEHLPASLQDYSGFGSPYLAGIGFLGLSLDAGHRVWTDAAEPAEHPASTCSLEGTGITLSTAGGEAPVILVNHGSDHAELPVQDHGIRDPDDPHYGSFAYSTHTAPEVGDGWLEAVDGHVCLFDDQGRPSRRAKLRGRMQDGPLSASVHYPQIDGRLLVGAAIVTASVVNRGTEVRAHLVIAPTAHDRIREGAFALAAAEPPEQDVASDRVHASVADGAHRVVLTGLHGWDDAGVVRHRGTNVMGEHSAIPYLTAARGEDETVHVAVHQLLRDRDDPDAALAGLRVAVDGTRVRVEWPVDGVDVEFDLRTVVEWDGQPGKPGGRRS</sequence>
<keyword evidence="3" id="KW-1185">Reference proteome</keyword>
<organism evidence="2 3">
    <name type="scientific">Microbacterium arabinogalactanolyticum</name>
    <dbReference type="NCBI Taxonomy" id="69365"/>
    <lineage>
        <taxon>Bacteria</taxon>
        <taxon>Bacillati</taxon>
        <taxon>Actinomycetota</taxon>
        <taxon>Actinomycetes</taxon>
        <taxon>Micrococcales</taxon>
        <taxon>Microbacteriaceae</taxon>
        <taxon>Microbacterium</taxon>
    </lineage>
</organism>
<dbReference type="InterPro" id="IPR016624">
    <property type="entry name" value="UCP014753"/>
</dbReference>
<name>A0ABQ5NCJ3_9MICO</name>